<accession>A0ABQ2HY65</accession>
<dbReference type="Proteomes" id="UP000632339">
    <property type="component" value="Unassembled WGS sequence"/>
</dbReference>
<organism evidence="2 3">
    <name type="scientific">Dyadobacter beijingensis</name>
    <dbReference type="NCBI Taxonomy" id="365489"/>
    <lineage>
        <taxon>Bacteria</taxon>
        <taxon>Pseudomonadati</taxon>
        <taxon>Bacteroidota</taxon>
        <taxon>Cytophagia</taxon>
        <taxon>Cytophagales</taxon>
        <taxon>Spirosomataceae</taxon>
        <taxon>Dyadobacter</taxon>
    </lineage>
</organism>
<dbReference type="NCBIfam" id="TIGR04183">
    <property type="entry name" value="Por_Secre_tail"/>
    <property type="match status" value="1"/>
</dbReference>
<protein>
    <recommendedName>
        <fullName evidence="1">Secretion system C-terminal sorting domain-containing protein</fullName>
    </recommendedName>
</protein>
<evidence type="ECO:0000313" key="2">
    <source>
        <dbReference type="EMBL" id="GGM94197.1"/>
    </source>
</evidence>
<dbReference type="EMBL" id="BMLI01000001">
    <property type="protein sequence ID" value="GGM94197.1"/>
    <property type="molecule type" value="Genomic_DNA"/>
</dbReference>
<gene>
    <name evidence="2" type="ORF">GCM10010967_29250</name>
</gene>
<name>A0ABQ2HY65_9BACT</name>
<feature type="domain" description="Secretion system C-terminal sorting" evidence="1">
    <location>
        <begin position="32"/>
        <end position="108"/>
    </location>
</feature>
<comment type="caution">
    <text evidence="2">The sequence shown here is derived from an EMBL/GenBank/DDBJ whole genome shotgun (WGS) entry which is preliminary data.</text>
</comment>
<evidence type="ECO:0000313" key="3">
    <source>
        <dbReference type="Proteomes" id="UP000632339"/>
    </source>
</evidence>
<dbReference type="RefSeq" id="WP_019943117.1">
    <property type="nucleotide sequence ID" value="NZ_BMLI01000001.1"/>
</dbReference>
<dbReference type="InterPro" id="IPR026444">
    <property type="entry name" value="Secre_tail"/>
</dbReference>
<dbReference type="Pfam" id="PF18962">
    <property type="entry name" value="Por_Secre_tail"/>
    <property type="match status" value="1"/>
</dbReference>
<reference evidence="3" key="1">
    <citation type="journal article" date="2019" name="Int. J. Syst. Evol. Microbiol.">
        <title>The Global Catalogue of Microorganisms (GCM) 10K type strain sequencing project: providing services to taxonomists for standard genome sequencing and annotation.</title>
        <authorList>
            <consortium name="The Broad Institute Genomics Platform"/>
            <consortium name="The Broad Institute Genome Sequencing Center for Infectious Disease"/>
            <person name="Wu L."/>
            <person name="Ma J."/>
        </authorList>
    </citation>
    <scope>NUCLEOTIDE SEQUENCE [LARGE SCALE GENOMIC DNA]</scope>
    <source>
        <strain evidence="3">CGMCC 1.6375</strain>
    </source>
</reference>
<evidence type="ECO:0000259" key="1">
    <source>
        <dbReference type="Pfam" id="PF18962"/>
    </source>
</evidence>
<proteinExistence type="predicted"/>
<sequence>MKYLYAFLFASLLWSCNNPPEIEPEPALTLVVYPNPTAERVRIHVENDALHEFTLQIFDTDGEAVFEQYVPGGNPANSFDFDPTPFGTGAFHAVLRMNGSVYTKKFMIL</sequence>
<keyword evidence="3" id="KW-1185">Reference proteome</keyword>